<comment type="caution">
    <text evidence="6">The sequence shown here is derived from an EMBL/GenBank/DDBJ whole genome shotgun (WGS) entry which is preliminary data.</text>
</comment>
<feature type="active site" evidence="3">
    <location>
        <position position="224"/>
    </location>
</feature>
<evidence type="ECO:0000256" key="4">
    <source>
        <dbReference type="RuleBase" id="RU003345"/>
    </source>
</evidence>
<reference evidence="6 7" key="1">
    <citation type="journal article" date="2019" name="Emerg. Microbes Infect.">
        <title>Comprehensive subspecies identification of 175 nontuberculous mycobacteria species based on 7547 genomic profiles.</title>
        <authorList>
            <person name="Matsumoto Y."/>
            <person name="Kinjo T."/>
            <person name="Motooka D."/>
            <person name="Nabeya D."/>
            <person name="Jung N."/>
            <person name="Uechi K."/>
            <person name="Horii T."/>
            <person name="Iida T."/>
            <person name="Fujita J."/>
            <person name="Nakamura S."/>
        </authorList>
    </citation>
    <scope>NUCLEOTIDE SEQUENCE [LARGE SCALE GENOMIC DNA]</scope>
    <source>
        <strain evidence="6 7">JCM 13392</strain>
    </source>
</reference>
<evidence type="ECO:0000256" key="3">
    <source>
        <dbReference type="PROSITE-ProRule" id="PRU10007"/>
    </source>
</evidence>
<dbReference type="EMBL" id="BLKT01000003">
    <property type="protein sequence ID" value="GFG58773.1"/>
    <property type="molecule type" value="Genomic_DNA"/>
</dbReference>
<dbReference type="InterPro" id="IPR016163">
    <property type="entry name" value="Ald_DH_C"/>
</dbReference>
<accession>A0A7I9WM93</accession>
<dbReference type="InterPro" id="IPR016161">
    <property type="entry name" value="Ald_DH/histidinol_DH"/>
</dbReference>
<dbReference type="InterPro" id="IPR029510">
    <property type="entry name" value="Ald_DH_CS_GLU"/>
</dbReference>
<evidence type="ECO:0000256" key="1">
    <source>
        <dbReference type="ARBA" id="ARBA00009986"/>
    </source>
</evidence>
<dbReference type="Gene3D" id="3.40.605.10">
    <property type="entry name" value="Aldehyde Dehydrogenase, Chain A, domain 1"/>
    <property type="match status" value="1"/>
</dbReference>
<dbReference type="PANTHER" id="PTHR11699">
    <property type="entry name" value="ALDEHYDE DEHYDROGENASE-RELATED"/>
    <property type="match status" value="1"/>
</dbReference>
<dbReference type="FunFam" id="3.40.605.10:FF:000007">
    <property type="entry name" value="NAD/NADP-dependent betaine aldehyde dehydrogenase"/>
    <property type="match status" value="1"/>
</dbReference>
<evidence type="ECO:0000256" key="2">
    <source>
        <dbReference type="ARBA" id="ARBA00023002"/>
    </source>
</evidence>
<dbReference type="PROSITE" id="PS00687">
    <property type="entry name" value="ALDEHYDE_DEHYDR_GLU"/>
    <property type="match status" value="1"/>
</dbReference>
<dbReference type="SUPFAM" id="SSF53720">
    <property type="entry name" value="ALDH-like"/>
    <property type="match status" value="1"/>
</dbReference>
<evidence type="ECO:0000313" key="6">
    <source>
        <dbReference type="EMBL" id="GFG58773.1"/>
    </source>
</evidence>
<keyword evidence="2 4" id="KW-0560">Oxidoreductase</keyword>
<feature type="domain" description="Aldehyde dehydrogenase" evidence="5">
    <location>
        <begin position="2"/>
        <end position="443"/>
    </location>
</feature>
<dbReference type="FunFam" id="3.40.605.10:FF:000026">
    <property type="entry name" value="Aldehyde dehydrogenase, putative"/>
    <property type="match status" value="1"/>
</dbReference>
<comment type="similarity">
    <text evidence="1 4">Belongs to the aldehyde dehydrogenase family.</text>
</comment>
<dbReference type="GO" id="GO:0016620">
    <property type="term" value="F:oxidoreductase activity, acting on the aldehyde or oxo group of donors, NAD or NADP as acceptor"/>
    <property type="evidence" value="ECO:0007669"/>
    <property type="project" value="InterPro"/>
</dbReference>
<dbReference type="Gene3D" id="3.40.309.10">
    <property type="entry name" value="Aldehyde Dehydrogenase, Chain A, domain 2"/>
    <property type="match status" value="1"/>
</dbReference>
<dbReference type="InterPro" id="IPR016160">
    <property type="entry name" value="Ald_DH_CS_CYS"/>
</dbReference>
<evidence type="ECO:0000313" key="7">
    <source>
        <dbReference type="Proteomes" id="UP000465241"/>
    </source>
</evidence>
<keyword evidence="7" id="KW-1185">Reference proteome</keyword>
<dbReference type="InterPro" id="IPR016162">
    <property type="entry name" value="Ald_DH_N"/>
</dbReference>
<dbReference type="Proteomes" id="UP000465241">
    <property type="component" value="Unassembled WGS sequence"/>
</dbReference>
<sequence>MVNPATEEVIDEYLSTDASSVDAALRNAALGQREWASLRLSDRRDGLRAIADMVTEHIDELASLESLDVGKPISRARNEIASVAQAFHYYSGMVDKICGSTIPVDGGIDMTFREPLGVVAVIAPWNFPLAVASWNAAAALAAGNAVVVKPAEDTPLSTRRFAELMATQNLPEHLVQVVLGPGPTVGEMLTSHPLVRKISFTGSTKTGKAVMRSAADTMKRLTLELGGKSASIIFADSDLERAIAEAPMGVFDNTGQDCCARSRILVERTVFTDFVDGFIAATAELRIGAPADEMTELGPLASRLHHERVQAFLDPVEGAVVAGEIPDGPGFWMAPHIVIEPDRRSAIVNEEVFGPVAVVLPFDDEEDAIELANSTIYGLSGSIWTSNLGRALRVAQRVESGTLSVNSNTSVRLQTPFGGFKESGFGRELGMAAIDGYTELKNVFIAT</sequence>
<evidence type="ECO:0000259" key="5">
    <source>
        <dbReference type="Pfam" id="PF00171"/>
    </source>
</evidence>
<protein>
    <submittedName>
        <fullName evidence="6">Aldehyde dehydrogenase</fullName>
    </submittedName>
</protein>
<dbReference type="PROSITE" id="PS00070">
    <property type="entry name" value="ALDEHYDE_DEHYDR_CYS"/>
    <property type="match status" value="1"/>
</dbReference>
<dbReference type="Pfam" id="PF00171">
    <property type="entry name" value="Aldedh"/>
    <property type="match status" value="1"/>
</dbReference>
<gene>
    <name evidence="6" type="primary">aldC</name>
    <name evidence="6" type="ORF">MMUR_29090</name>
</gene>
<name>A0A7I9WM93_9MYCO</name>
<proteinExistence type="inferred from homology"/>
<organism evidence="6 7">
    <name type="scientific">Mycolicibacterium murale</name>
    <dbReference type="NCBI Taxonomy" id="182220"/>
    <lineage>
        <taxon>Bacteria</taxon>
        <taxon>Bacillati</taxon>
        <taxon>Actinomycetota</taxon>
        <taxon>Actinomycetes</taxon>
        <taxon>Mycobacteriales</taxon>
        <taxon>Mycobacteriaceae</taxon>
        <taxon>Mycolicibacterium</taxon>
    </lineage>
</organism>
<dbReference type="AlphaFoldDB" id="A0A7I9WM93"/>
<dbReference type="InterPro" id="IPR015590">
    <property type="entry name" value="Aldehyde_DH_dom"/>
</dbReference>